<gene>
    <name evidence="6" type="ORF">HNR40_003942</name>
</gene>
<feature type="transmembrane region" description="Helical" evidence="5">
    <location>
        <begin position="97"/>
        <end position="114"/>
    </location>
</feature>
<name>A0A7W8A493_9ACTN</name>
<accession>A0A7W8A493</accession>
<evidence type="ECO:0000256" key="4">
    <source>
        <dbReference type="ARBA" id="ARBA00023136"/>
    </source>
</evidence>
<evidence type="ECO:0000256" key="2">
    <source>
        <dbReference type="ARBA" id="ARBA00022692"/>
    </source>
</evidence>
<keyword evidence="4 5" id="KW-0472">Membrane</keyword>
<evidence type="ECO:0000313" key="7">
    <source>
        <dbReference type="Proteomes" id="UP000568380"/>
    </source>
</evidence>
<evidence type="ECO:0000313" key="6">
    <source>
        <dbReference type="EMBL" id="MBB5078456.1"/>
    </source>
</evidence>
<dbReference type="AlphaFoldDB" id="A0A7W8A493"/>
<evidence type="ECO:0000256" key="1">
    <source>
        <dbReference type="ARBA" id="ARBA00004141"/>
    </source>
</evidence>
<feature type="transmembrane region" description="Helical" evidence="5">
    <location>
        <begin position="46"/>
        <end position="65"/>
    </location>
</feature>
<evidence type="ECO:0000256" key="3">
    <source>
        <dbReference type="ARBA" id="ARBA00022989"/>
    </source>
</evidence>
<dbReference type="Pfam" id="PF13564">
    <property type="entry name" value="DoxX_2"/>
    <property type="match status" value="1"/>
</dbReference>
<protein>
    <submittedName>
        <fullName evidence="6">Putative membrane protein YphA (DoxX/SURF4 family)</fullName>
    </submittedName>
</protein>
<reference evidence="6 7" key="1">
    <citation type="submission" date="2020-08" db="EMBL/GenBank/DDBJ databases">
        <title>Genomic Encyclopedia of Type Strains, Phase IV (KMG-IV): sequencing the most valuable type-strain genomes for metagenomic binning, comparative biology and taxonomic classification.</title>
        <authorList>
            <person name="Goeker M."/>
        </authorList>
    </citation>
    <scope>NUCLEOTIDE SEQUENCE [LARGE SCALE GENOMIC DNA]</scope>
    <source>
        <strain evidence="6 7">DSM 45385</strain>
    </source>
</reference>
<keyword evidence="2 5" id="KW-0812">Transmembrane</keyword>
<dbReference type="InterPro" id="IPR032808">
    <property type="entry name" value="DoxX"/>
</dbReference>
<comment type="subcellular location">
    <subcellularLocation>
        <location evidence="1">Membrane</location>
        <topology evidence="1">Multi-pass membrane protein</topology>
    </subcellularLocation>
</comment>
<organism evidence="6 7">
    <name type="scientific">Nonomuraea endophytica</name>
    <dbReference type="NCBI Taxonomy" id="714136"/>
    <lineage>
        <taxon>Bacteria</taxon>
        <taxon>Bacillati</taxon>
        <taxon>Actinomycetota</taxon>
        <taxon>Actinomycetes</taxon>
        <taxon>Streptosporangiales</taxon>
        <taxon>Streptosporangiaceae</taxon>
        <taxon>Nonomuraea</taxon>
    </lineage>
</organism>
<comment type="caution">
    <text evidence="6">The sequence shown here is derived from an EMBL/GenBank/DDBJ whole genome shotgun (WGS) entry which is preliminary data.</text>
</comment>
<evidence type="ECO:0000256" key="5">
    <source>
        <dbReference type="SAM" id="Phobius"/>
    </source>
</evidence>
<dbReference type="GO" id="GO:0016020">
    <property type="term" value="C:membrane"/>
    <property type="evidence" value="ECO:0007669"/>
    <property type="project" value="UniProtKB-SubCell"/>
</dbReference>
<dbReference type="Proteomes" id="UP000568380">
    <property type="component" value="Unassembled WGS sequence"/>
</dbReference>
<dbReference type="RefSeq" id="WP_184963249.1">
    <property type="nucleotide sequence ID" value="NZ_JACHIN010000005.1"/>
</dbReference>
<proteinExistence type="predicted"/>
<feature type="transmembrane region" description="Helical" evidence="5">
    <location>
        <begin position="71"/>
        <end position="90"/>
    </location>
</feature>
<dbReference type="EMBL" id="JACHIN010000005">
    <property type="protein sequence ID" value="MBB5078456.1"/>
    <property type="molecule type" value="Genomic_DNA"/>
</dbReference>
<sequence>MDVVLWILQILLALAFAASGVGKMVVAKERVRERMPYVDDFTQGQIRLVGFVEFLGALGLVLPWATGIAPILTPLAAVGLAVTMVVAAGVHVRRKENFAINLVLLAVAVVIAIGRF</sequence>
<feature type="transmembrane region" description="Helical" evidence="5">
    <location>
        <begin position="6"/>
        <end position="26"/>
    </location>
</feature>
<keyword evidence="7" id="KW-1185">Reference proteome</keyword>
<keyword evidence="3 5" id="KW-1133">Transmembrane helix</keyword>